<evidence type="ECO:0000259" key="14">
    <source>
        <dbReference type="Pfam" id="PF00852"/>
    </source>
</evidence>
<evidence type="ECO:0000256" key="12">
    <source>
        <dbReference type="ARBA" id="ARBA00048647"/>
    </source>
</evidence>
<dbReference type="Proteomes" id="UP000001307">
    <property type="component" value="Unassembled WGS sequence"/>
</dbReference>
<name>E4XNY5_OIKDI</name>
<proteinExistence type="inferred from homology"/>
<dbReference type="InterPro" id="IPR038577">
    <property type="entry name" value="GT10-like_C_sf"/>
</dbReference>
<evidence type="ECO:0000256" key="1">
    <source>
        <dbReference type="ARBA" id="ARBA00004648"/>
    </source>
</evidence>
<evidence type="ECO:0000256" key="7">
    <source>
        <dbReference type="ARBA" id="ARBA00022968"/>
    </source>
</evidence>
<dbReference type="GO" id="GO:0046920">
    <property type="term" value="F:alpha-(1-&gt;3)-fucosyltransferase activity"/>
    <property type="evidence" value="ECO:0007669"/>
    <property type="project" value="TreeGrafter"/>
</dbReference>
<dbReference type="GO" id="GO:0046922">
    <property type="term" value="F:peptide-O-fucosyltransferase activity"/>
    <property type="evidence" value="ECO:0007669"/>
    <property type="project" value="UniProtKB-EC"/>
</dbReference>
<dbReference type="UniPathway" id="UPA00378"/>
<dbReference type="Gene3D" id="3.40.50.11660">
    <property type="entry name" value="Glycosyl transferase family 10, C-terminal domain"/>
    <property type="match status" value="1"/>
</dbReference>
<dbReference type="GO" id="GO:0032580">
    <property type="term" value="C:Golgi cisterna membrane"/>
    <property type="evidence" value="ECO:0007669"/>
    <property type="project" value="UniProtKB-SubCell"/>
</dbReference>
<dbReference type="Pfam" id="PF17039">
    <property type="entry name" value="Glyco_tran_10_N"/>
    <property type="match status" value="1"/>
</dbReference>
<comment type="similarity">
    <text evidence="3 13">Belongs to the glycosyltransferase 10 family.</text>
</comment>
<evidence type="ECO:0000256" key="9">
    <source>
        <dbReference type="ARBA" id="ARBA00023136"/>
    </source>
</evidence>
<dbReference type="EMBL" id="FN653087">
    <property type="protein sequence ID" value="CBY11573.1"/>
    <property type="molecule type" value="Genomic_DNA"/>
</dbReference>
<keyword evidence="10" id="KW-0325">Glycoprotein</keyword>
<reference evidence="16" key="1">
    <citation type="journal article" date="2010" name="Science">
        <title>Plasticity of animal genome architecture unmasked by rapid evolution of a pelagic tunicate.</title>
        <authorList>
            <person name="Denoeud F."/>
            <person name="Henriet S."/>
            <person name="Mungpakdee S."/>
            <person name="Aury J.M."/>
            <person name="Da Silva C."/>
            <person name="Brinkmann H."/>
            <person name="Mikhaleva J."/>
            <person name="Olsen L.C."/>
            <person name="Jubin C."/>
            <person name="Canestro C."/>
            <person name="Bouquet J.M."/>
            <person name="Danks G."/>
            <person name="Poulain J."/>
            <person name="Campsteijn C."/>
            <person name="Adamski M."/>
            <person name="Cross I."/>
            <person name="Yadetie F."/>
            <person name="Muffato M."/>
            <person name="Louis A."/>
            <person name="Butcher S."/>
            <person name="Tsagkogeorga G."/>
            <person name="Konrad A."/>
            <person name="Singh S."/>
            <person name="Jensen M.F."/>
            <person name="Cong E.H."/>
            <person name="Eikeseth-Otteraa H."/>
            <person name="Noel B."/>
            <person name="Anthouard V."/>
            <person name="Porcel B.M."/>
            <person name="Kachouri-Lafond R."/>
            <person name="Nishino A."/>
            <person name="Ugolini M."/>
            <person name="Chourrout P."/>
            <person name="Nishida H."/>
            <person name="Aasland R."/>
            <person name="Huzurbazar S."/>
            <person name="Westhof E."/>
            <person name="Delsuc F."/>
            <person name="Lehrach H."/>
            <person name="Reinhardt R."/>
            <person name="Weissenbach J."/>
            <person name="Roy S.W."/>
            <person name="Artiguenave F."/>
            <person name="Postlethwait J.H."/>
            <person name="Manak J.R."/>
            <person name="Thompson E.M."/>
            <person name="Jaillon O."/>
            <person name="Du Pasquier L."/>
            <person name="Boudinot P."/>
            <person name="Liberles D.A."/>
            <person name="Volff J.N."/>
            <person name="Philippe H."/>
            <person name="Lenhard B."/>
            <person name="Roest Crollius H."/>
            <person name="Wincker P."/>
            <person name="Chourrout D."/>
        </authorList>
    </citation>
    <scope>NUCLEOTIDE SEQUENCE [LARGE SCALE GENOMIC DNA]</scope>
</reference>
<keyword evidence="6 13" id="KW-0812">Transmembrane</keyword>
<organism evidence="16">
    <name type="scientific">Oikopleura dioica</name>
    <name type="common">Tunicate</name>
    <dbReference type="NCBI Taxonomy" id="34765"/>
    <lineage>
        <taxon>Eukaryota</taxon>
        <taxon>Metazoa</taxon>
        <taxon>Chordata</taxon>
        <taxon>Tunicata</taxon>
        <taxon>Appendicularia</taxon>
        <taxon>Copelata</taxon>
        <taxon>Oikopleuridae</taxon>
        <taxon>Oikopleura</taxon>
    </lineage>
</organism>
<accession>E4XNY5</accession>
<keyword evidence="7" id="KW-0735">Signal-anchor</keyword>
<dbReference type="FunFam" id="3.40.50.11660:FF:000002">
    <property type="entry name" value="Alpha-(1,3)-fucosyltransferase"/>
    <property type="match status" value="1"/>
</dbReference>
<comment type="subcellular location">
    <subcellularLocation>
        <location evidence="1">Endoplasmic reticulum membrane</location>
        <topology evidence="1">Single-pass type II membrane protein</topology>
    </subcellularLocation>
    <subcellularLocation>
        <location evidence="13">Golgi apparatus</location>
        <location evidence="13">Golgi stack membrane</location>
        <topology evidence="13">Single-pass type II membrane protein</topology>
    </subcellularLocation>
</comment>
<evidence type="ECO:0000256" key="4">
    <source>
        <dbReference type="ARBA" id="ARBA00022676"/>
    </source>
</evidence>
<dbReference type="PANTHER" id="PTHR11929:SF145">
    <property type="entry name" value="ALPHA-(1,3)-FUCOSYLTRANSFERASE FUT-1"/>
    <property type="match status" value="1"/>
</dbReference>
<evidence type="ECO:0000313" key="17">
    <source>
        <dbReference type="Proteomes" id="UP000001307"/>
    </source>
</evidence>
<dbReference type="InParanoid" id="E4XNY5"/>
<gene>
    <name evidence="16" type="ORF">GSOID_T00016740001</name>
</gene>
<dbReference type="InterPro" id="IPR001503">
    <property type="entry name" value="Glyco_trans_10"/>
</dbReference>
<keyword evidence="17" id="KW-1185">Reference proteome</keyword>
<dbReference type="GO" id="GO:0005789">
    <property type="term" value="C:endoplasmic reticulum membrane"/>
    <property type="evidence" value="ECO:0007669"/>
    <property type="project" value="UniProtKB-SubCell"/>
</dbReference>
<evidence type="ECO:0000256" key="11">
    <source>
        <dbReference type="ARBA" id="ARBA00047273"/>
    </source>
</evidence>
<evidence type="ECO:0000256" key="10">
    <source>
        <dbReference type="ARBA" id="ARBA00023180"/>
    </source>
</evidence>
<dbReference type="SUPFAM" id="SSF53756">
    <property type="entry name" value="UDP-Glycosyltransferase/glycogen phosphorylase"/>
    <property type="match status" value="1"/>
</dbReference>
<keyword evidence="5 13" id="KW-0808">Transferase</keyword>
<comment type="catalytic activity">
    <reaction evidence="12">
        <text>L-seryl-[protein] + GDP-beta-L-fucose = 3-O-(alpha-L-fucosyl)-L-seryl-[protein] + GDP + H(+)</text>
        <dbReference type="Rhea" id="RHEA:63644"/>
        <dbReference type="Rhea" id="RHEA-COMP:9863"/>
        <dbReference type="Rhea" id="RHEA-COMP:17914"/>
        <dbReference type="ChEBI" id="CHEBI:15378"/>
        <dbReference type="ChEBI" id="CHEBI:29999"/>
        <dbReference type="ChEBI" id="CHEBI:57273"/>
        <dbReference type="ChEBI" id="CHEBI:58189"/>
        <dbReference type="ChEBI" id="CHEBI:189632"/>
        <dbReference type="EC" id="2.4.1.221"/>
    </reaction>
    <physiologicalReaction direction="left-to-right" evidence="12">
        <dbReference type="Rhea" id="RHEA:63645"/>
    </physiologicalReaction>
</comment>
<dbReference type="OrthoDB" id="427096at2759"/>
<dbReference type="AlphaFoldDB" id="E4XNY5"/>
<sequence>MKLGAFFLALQQTTVETKSAKPWRVFHAQKQNSKRTTLTAADNNRILRQQKNAFENDESEDKIVILDWWGGTPTRKRITKHECPETACYVTNDRSYEKEAEGILIDNTRFIQHHGDDHPDLENRNQNQYWIFWAREAASKGVNAGGKIMQGAWDSGFNITTSYRRDSDIPRPFGSKNEAIRNARYKNGELIEDDETHIENIMKYKNPPNTKYAAWIVSNCEATAGAAQRFSFGERLVDAGLKLDGYGECWNNTIIESPWHGDHGEPGLISKYKFYLAFENSYHCNDYVSEKFWRNSLGQGAVPIVYGPHPDDVKAMAPEHSFIHAEDFASPADLVEYLDYLDNNDTAYLEYHAWRNEIPNFDTPMMGSTETMLCGACKEIALRKSQGFPKRIIESVASWWWMNQHDDMCVQGFEVPDWLNEIPVVTMEDSYDEKDESHTFLTSLESDDSDDFSLLATFHEKPAHHKRRRRR</sequence>
<evidence type="ECO:0000313" key="16">
    <source>
        <dbReference type="EMBL" id="CBY11573.1"/>
    </source>
</evidence>
<keyword evidence="9" id="KW-0472">Membrane</keyword>
<evidence type="ECO:0000259" key="15">
    <source>
        <dbReference type="Pfam" id="PF17039"/>
    </source>
</evidence>
<keyword evidence="8" id="KW-1133">Transmembrane helix</keyword>
<comment type="catalytic activity">
    <reaction evidence="11">
        <text>L-threonyl-[protein] + GDP-beta-L-fucose = 3-O-(alpha-L-fucosyl)-L-threonyl-[protein] + GDP + H(+)</text>
        <dbReference type="Rhea" id="RHEA:70491"/>
        <dbReference type="Rhea" id="RHEA-COMP:11060"/>
        <dbReference type="Rhea" id="RHEA-COMP:17915"/>
        <dbReference type="ChEBI" id="CHEBI:15378"/>
        <dbReference type="ChEBI" id="CHEBI:30013"/>
        <dbReference type="ChEBI" id="CHEBI:57273"/>
        <dbReference type="ChEBI" id="CHEBI:58189"/>
        <dbReference type="ChEBI" id="CHEBI:189631"/>
        <dbReference type="EC" id="2.4.1.221"/>
    </reaction>
    <physiologicalReaction direction="left-to-right" evidence="11">
        <dbReference type="Rhea" id="RHEA:70492"/>
    </physiologicalReaction>
</comment>
<evidence type="ECO:0000256" key="6">
    <source>
        <dbReference type="ARBA" id="ARBA00022692"/>
    </source>
</evidence>
<evidence type="ECO:0000256" key="3">
    <source>
        <dbReference type="ARBA" id="ARBA00008919"/>
    </source>
</evidence>
<evidence type="ECO:0000256" key="13">
    <source>
        <dbReference type="RuleBase" id="RU003832"/>
    </source>
</evidence>
<dbReference type="Pfam" id="PF00852">
    <property type="entry name" value="Glyco_transf_10"/>
    <property type="match status" value="1"/>
</dbReference>
<feature type="domain" description="Fucosyltransferase C-terminal" evidence="14">
    <location>
        <begin position="209"/>
        <end position="399"/>
    </location>
</feature>
<evidence type="ECO:0000256" key="2">
    <source>
        <dbReference type="ARBA" id="ARBA00004922"/>
    </source>
</evidence>
<feature type="domain" description="Fucosyltransferase N-terminal" evidence="15">
    <location>
        <begin position="62"/>
        <end position="174"/>
    </location>
</feature>
<dbReference type="InterPro" id="IPR055270">
    <property type="entry name" value="Glyco_tran_10_C"/>
</dbReference>
<keyword evidence="13" id="KW-0333">Golgi apparatus</keyword>
<dbReference type="PANTHER" id="PTHR11929">
    <property type="entry name" value="ALPHA- 1,3 -FUCOSYLTRANSFERASE"/>
    <property type="match status" value="1"/>
</dbReference>
<dbReference type="InterPro" id="IPR031481">
    <property type="entry name" value="Glyco_tran_10_N"/>
</dbReference>
<evidence type="ECO:0000256" key="5">
    <source>
        <dbReference type="ARBA" id="ARBA00022679"/>
    </source>
</evidence>
<comment type="pathway">
    <text evidence="2">Protein modification; protein glycosylation.</text>
</comment>
<dbReference type="EC" id="2.4.1.-" evidence="13"/>
<protein>
    <recommendedName>
        <fullName evidence="13">Fucosyltransferase</fullName>
        <ecNumber evidence="13">2.4.1.-</ecNumber>
    </recommendedName>
</protein>
<keyword evidence="4 13" id="KW-0328">Glycosyltransferase</keyword>
<evidence type="ECO:0000256" key="8">
    <source>
        <dbReference type="ARBA" id="ARBA00022989"/>
    </source>
</evidence>